<name>A0AAD7NXQ0_9AGAR</name>
<keyword evidence="9" id="KW-1185">Reference proteome</keyword>
<dbReference type="Gene3D" id="3.40.50.1820">
    <property type="entry name" value="alpha/beta hydrolase"/>
    <property type="match status" value="1"/>
</dbReference>
<dbReference type="EMBL" id="JARJLG010000006">
    <property type="protein sequence ID" value="KAJ7780077.1"/>
    <property type="molecule type" value="Genomic_DNA"/>
</dbReference>
<dbReference type="InterPro" id="IPR000675">
    <property type="entry name" value="Cutinase/axe"/>
</dbReference>
<evidence type="ECO:0000256" key="3">
    <source>
        <dbReference type="ARBA" id="ARBA00022729"/>
    </source>
</evidence>
<gene>
    <name evidence="8" type="ORF">DFH07DRAFT_1025872</name>
</gene>
<comment type="caution">
    <text evidence="8">The sequence shown here is derived from an EMBL/GenBank/DDBJ whole genome shotgun (WGS) entry which is preliminary data.</text>
</comment>
<dbReference type="SMART" id="SM01110">
    <property type="entry name" value="Cutinase"/>
    <property type="match status" value="1"/>
</dbReference>
<dbReference type="Proteomes" id="UP001215280">
    <property type="component" value="Unassembled WGS sequence"/>
</dbReference>
<organism evidence="8 9">
    <name type="scientific">Mycena maculata</name>
    <dbReference type="NCBI Taxonomy" id="230809"/>
    <lineage>
        <taxon>Eukaryota</taxon>
        <taxon>Fungi</taxon>
        <taxon>Dikarya</taxon>
        <taxon>Basidiomycota</taxon>
        <taxon>Agaricomycotina</taxon>
        <taxon>Agaricomycetes</taxon>
        <taxon>Agaricomycetidae</taxon>
        <taxon>Agaricales</taxon>
        <taxon>Marasmiineae</taxon>
        <taxon>Mycenaceae</taxon>
        <taxon>Mycena</taxon>
    </lineage>
</organism>
<dbReference type="Pfam" id="PF01083">
    <property type="entry name" value="Cutinase"/>
    <property type="match status" value="1"/>
</dbReference>
<evidence type="ECO:0000313" key="9">
    <source>
        <dbReference type="Proteomes" id="UP001215280"/>
    </source>
</evidence>
<sequence length="309" mass="31393">MRSKDLRQLGEDVVVVAQDESFILTLATSALLSAARPATNKRLFGSGSNTANDMEDVISGAAACKDVAAIFARGTFDSGNIGVWVGPQFQSALASQINSFAFQGVDASAYPATLESYLGEAGGVSGAQSLADTVTAYVNACPDASVIVSGWSQGALVAHQGLALLTPAVQQSVAALAVFGDPAALFGLPAVPSTIPVHAECFTGTDLDPLCASLSADFTFPTSLSDITGPFSKLPTLATGASEVAAAASLVLDFPGELLAADQAFVHTLTNTSETQRLLLTPQHFMYGNNGNTGTAADFVAGLAAVAGK</sequence>
<dbReference type="PANTHER" id="PTHR48250:SF2">
    <property type="entry name" value="CUTINASE"/>
    <property type="match status" value="1"/>
</dbReference>
<evidence type="ECO:0000313" key="8">
    <source>
        <dbReference type="EMBL" id="KAJ7780077.1"/>
    </source>
</evidence>
<dbReference type="AlphaFoldDB" id="A0AAD7NXQ0"/>
<evidence type="ECO:0000256" key="2">
    <source>
        <dbReference type="ARBA" id="ARBA00013095"/>
    </source>
</evidence>
<evidence type="ECO:0000256" key="5">
    <source>
        <dbReference type="ARBA" id="ARBA00023157"/>
    </source>
</evidence>
<accession>A0AAD7NXQ0</accession>
<evidence type="ECO:0000256" key="1">
    <source>
        <dbReference type="ARBA" id="ARBA00007534"/>
    </source>
</evidence>
<proteinExistence type="inferred from homology"/>
<evidence type="ECO:0000256" key="6">
    <source>
        <dbReference type="ARBA" id="ARBA00034045"/>
    </source>
</evidence>
<comment type="similarity">
    <text evidence="1">Belongs to the cutinase family.</text>
</comment>
<comment type="catalytic activity">
    <reaction evidence="6">
        <text>cutin + H2O = cutin monomers.</text>
        <dbReference type="EC" id="3.1.1.74"/>
    </reaction>
</comment>
<dbReference type="PANTHER" id="PTHR48250">
    <property type="entry name" value="CUTINASE 2-RELATED"/>
    <property type="match status" value="1"/>
</dbReference>
<dbReference type="SUPFAM" id="SSF53474">
    <property type="entry name" value="alpha/beta-Hydrolases"/>
    <property type="match status" value="1"/>
</dbReference>
<protein>
    <recommendedName>
        <fullName evidence="2">cutinase</fullName>
        <ecNumber evidence="2">3.1.1.74</ecNumber>
    </recommendedName>
</protein>
<dbReference type="GO" id="GO:0050525">
    <property type="term" value="F:cutinase activity"/>
    <property type="evidence" value="ECO:0007669"/>
    <property type="project" value="UniProtKB-EC"/>
</dbReference>
<keyword evidence="3" id="KW-0732">Signal</keyword>
<dbReference type="GO" id="GO:0005576">
    <property type="term" value="C:extracellular region"/>
    <property type="evidence" value="ECO:0007669"/>
    <property type="project" value="InterPro"/>
</dbReference>
<evidence type="ECO:0000256" key="7">
    <source>
        <dbReference type="PIRSR" id="PIRSR611150-2"/>
    </source>
</evidence>
<reference evidence="8" key="1">
    <citation type="submission" date="2023-03" db="EMBL/GenBank/DDBJ databases">
        <title>Massive genome expansion in bonnet fungi (Mycena s.s.) driven by repeated elements and novel gene families across ecological guilds.</title>
        <authorList>
            <consortium name="Lawrence Berkeley National Laboratory"/>
            <person name="Harder C.B."/>
            <person name="Miyauchi S."/>
            <person name="Viragh M."/>
            <person name="Kuo A."/>
            <person name="Thoen E."/>
            <person name="Andreopoulos B."/>
            <person name="Lu D."/>
            <person name="Skrede I."/>
            <person name="Drula E."/>
            <person name="Henrissat B."/>
            <person name="Morin E."/>
            <person name="Kohler A."/>
            <person name="Barry K."/>
            <person name="LaButti K."/>
            <person name="Morin E."/>
            <person name="Salamov A."/>
            <person name="Lipzen A."/>
            <person name="Mereny Z."/>
            <person name="Hegedus B."/>
            <person name="Baldrian P."/>
            <person name="Stursova M."/>
            <person name="Weitz H."/>
            <person name="Taylor A."/>
            <person name="Grigoriev I.V."/>
            <person name="Nagy L.G."/>
            <person name="Martin F."/>
            <person name="Kauserud H."/>
        </authorList>
    </citation>
    <scope>NUCLEOTIDE SEQUENCE</scope>
    <source>
        <strain evidence="8">CBHHK188m</strain>
    </source>
</reference>
<keyword evidence="5 7" id="KW-1015">Disulfide bond</keyword>
<feature type="disulfide bond" evidence="7">
    <location>
        <begin position="64"/>
        <end position="141"/>
    </location>
</feature>
<dbReference type="InterPro" id="IPR011150">
    <property type="entry name" value="Cutinase_monf"/>
</dbReference>
<keyword evidence="4" id="KW-0378">Hydrolase</keyword>
<dbReference type="GO" id="GO:0016052">
    <property type="term" value="P:carbohydrate catabolic process"/>
    <property type="evidence" value="ECO:0007669"/>
    <property type="project" value="TreeGrafter"/>
</dbReference>
<dbReference type="EC" id="3.1.1.74" evidence="2"/>
<dbReference type="InterPro" id="IPR029058">
    <property type="entry name" value="AB_hydrolase_fold"/>
</dbReference>
<evidence type="ECO:0000256" key="4">
    <source>
        <dbReference type="ARBA" id="ARBA00022801"/>
    </source>
</evidence>